<dbReference type="AlphaFoldDB" id="A0A1G7YSF7"/>
<dbReference type="Proteomes" id="UP000198967">
    <property type="component" value="Unassembled WGS sequence"/>
</dbReference>
<evidence type="ECO:0000313" key="3">
    <source>
        <dbReference type="Proteomes" id="UP000198967"/>
    </source>
</evidence>
<evidence type="ECO:0008006" key="4">
    <source>
        <dbReference type="Google" id="ProtNLM"/>
    </source>
</evidence>
<organism evidence="2 3">
    <name type="scientific">Pseudonocardia oroxyli</name>
    <dbReference type="NCBI Taxonomy" id="366584"/>
    <lineage>
        <taxon>Bacteria</taxon>
        <taxon>Bacillati</taxon>
        <taxon>Actinomycetota</taxon>
        <taxon>Actinomycetes</taxon>
        <taxon>Pseudonocardiales</taxon>
        <taxon>Pseudonocardiaceae</taxon>
        <taxon>Pseudonocardia</taxon>
    </lineage>
</organism>
<name>A0A1G7YSF7_PSEOR</name>
<dbReference type="EMBL" id="FNBE01000017">
    <property type="protein sequence ID" value="SDG99391.1"/>
    <property type="molecule type" value="Genomic_DNA"/>
</dbReference>
<feature type="signal peptide" evidence="1">
    <location>
        <begin position="1"/>
        <end position="19"/>
    </location>
</feature>
<reference evidence="2 3" key="1">
    <citation type="submission" date="2016-10" db="EMBL/GenBank/DDBJ databases">
        <authorList>
            <person name="de Groot N.N."/>
        </authorList>
    </citation>
    <scope>NUCLEOTIDE SEQUENCE [LARGE SCALE GENOMIC DNA]</scope>
    <source>
        <strain evidence="2 3">CGMCC 4.3143</strain>
    </source>
</reference>
<feature type="chain" id="PRO_5038445798" description="DUF3558 domain-containing protein" evidence="1">
    <location>
        <begin position="20"/>
        <end position="161"/>
    </location>
</feature>
<protein>
    <recommendedName>
        <fullName evidence="4">DUF3558 domain-containing protein</fullName>
    </recommendedName>
</protein>
<dbReference type="PROSITE" id="PS51257">
    <property type="entry name" value="PROKAR_LIPOPROTEIN"/>
    <property type="match status" value="1"/>
</dbReference>
<gene>
    <name evidence="2" type="ORF">SAMN05216377_117138</name>
</gene>
<accession>A0A1G7YSF7</accession>
<dbReference type="RefSeq" id="WP_093088869.1">
    <property type="nucleotide sequence ID" value="NZ_FNBE01000017.1"/>
</dbReference>
<dbReference type="STRING" id="366584.SAMN05216377_117138"/>
<keyword evidence="3" id="KW-1185">Reference proteome</keyword>
<proteinExistence type="predicted"/>
<evidence type="ECO:0000313" key="2">
    <source>
        <dbReference type="EMBL" id="SDG99391.1"/>
    </source>
</evidence>
<evidence type="ECO:0000256" key="1">
    <source>
        <dbReference type="SAM" id="SignalP"/>
    </source>
</evidence>
<keyword evidence="1" id="KW-0732">Signal</keyword>
<sequence length="161" mass="16013">MRAVLAPVVLLLVAGCAVSVPGRAVPEPAPAAPTTAVLVSDVLPDECLLDAEGFALLLEAPVAPPANGGDPPSCATATTRGTPRGLAAINVYGVRGGTPADLLRSGRPLEVGDAAVVVDTAGGPTLQVATGDRLVTIAVADREPDDARWVEAGRRAVAALG</sequence>